<keyword evidence="1" id="KW-0732">Signal</keyword>
<dbReference type="Proteomes" id="UP000295722">
    <property type="component" value="Unassembled WGS sequence"/>
</dbReference>
<dbReference type="EMBL" id="SMRP01000020">
    <property type="protein sequence ID" value="TDG19731.1"/>
    <property type="molecule type" value="Genomic_DNA"/>
</dbReference>
<accession>A0A4R5M2M3</accession>
<feature type="signal peptide" evidence="1">
    <location>
        <begin position="1"/>
        <end position="21"/>
    </location>
</feature>
<proteinExistence type="predicted"/>
<feature type="chain" id="PRO_5020916120" description="ABC transporter substrate-binding protein" evidence="1">
    <location>
        <begin position="22"/>
        <end position="68"/>
    </location>
</feature>
<dbReference type="AlphaFoldDB" id="A0A4R5M2M3"/>
<evidence type="ECO:0000313" key="3">
    <source>
        <dbReference type="Proteomes" id="UP000295722"/>
    </source>
</evidence>
<evidence type="ECO:0008006" key="4">
    <source>
        <dbReference type="Google" id="ProtNLM"/>
    </source>
</evidence>
<dbReference type="OrthoDB" id="8667365at2"/>
<keyword evidence="3" id="KW-1185">Reference proteome</keyword>
<dbReference type="RefSeq" id="WP_133198395.1">
    <property type="nucleotide sequence ID" value="NZ_JBHUCW010000030.1"/>
</dbReference>
<organism evidence="2 3">
    <name type="scientific">Paraburkholderia silviterrae</name>
    <dbReference type="NCBI Taxonomy" id="2528715"/>
    <lineage>
        <taxon>Bacteria</taxon>
        <taxon>Pseudomonadati</taxon>
        <taxon>Pseudomonadota</taxon>
        <taxon>Betaproteobacteria</taxon>
        <taxon>Burkholderiales</taxon>
        <taxon>Burkholderiaceae</taxon>
        <taxon>Paraburkholderia</taxon>
    </lineage>
</organism>
<protein>
    <recommendedName>
        <fullName evidence="4">ABC transporter substrate-binding protein</fullName>
    </recommendedName>
</protein>
<comment type="caution">
    <text evidence="2">The sequence shown here is derived from an EMBL/GenBank/DDBJ whole genome shotgun (WGS) entry which is preliminary data.</text>
</comment>
<sequence length="68" mass="7135">MKRVCSAVLLVVLTVGCAACAGCASTQPPVNDQSARRAPRLSVGVSDPNTQLILPWFLTDLINAVNDP</sequence>
<name>A0A4R5M2M3_9BURK</name>
<reference evidence="2 3" key="1">
    <citation type="submission" date="2019-03" db="EMBL/GenBank/DDBJ databases">
        <title>Paraburkholderia sp. 4M-K11, isolated from subtropical forest soil.</title>
        <authorList>
            <person name="Gao Z.-H."/>
            <person name="Qiu L.-H."/>
        </authorList>
    </citation>
    <scope>NUCLEOTIDE SEQUENCE [LARGE SCALE GENOMIC DNA]</scope>
    <source>
        <strain evidence="2 3">4M-K11</strain>
    </source>
</reference>
<dbReference type="PROSITE" id="PS51257">
    <property type="entry name" value="PROKAR_LIPOPROTEIN"/>
    <property type="match status" value="1"/>
</dbReference>
<gene>
    <name evidence="2" type="ORF">EYW47_29645</name>
</gene>
<evidence type="ECO:0000256" key="1">
    <source>
        <dbReference type="SAM" id="SignalP"/>
    </source>
</evidence>
<evidence type="ECO:0000313" key="2">
    <source>
        <dbReference type="EMBL" id="TDG19731.1"/>
    </source>
</evidence>